<reference evidence="1" key="1">
    <citation type="journal article" date="2015" name="Nature">
        <title>Complex archaea that bridge the gap between prokaryotes and eukaryotes.</title>
        <authorList>
            <person name="Spang A."/>
            <person name="Saw J.H."/>
            <person name="Jorgensen S.L."/>
            <person name="Zaremba-Niedzwiedzka K."/>
            <person name="Martijn J."/>
            <person name="Lind A.E."/>
            <person name="van Eijk R."/>
            <person name="Schleper C."/>
            <person name="Guy L."/>
            <person name="Ettema T.J."/>
        </authorList>
    </citation>
    <scope>NUCLEOTIDE SEQUENCE</scope>
</reference>
<proteinExistence type="predicted"/>
<gene>
    <name evidence="1" type="ORF">LCGC14_0782460</name>
</gene>
<comment type="caution">
    <text evidence="1">The sequence shown here is derived from an EMBL/GenBank/DDBJ whole genome shotgun (WGS) entry which is preliminary data.</text>
</comment>
<accession>A0A0F9PVA8</accession>
<organism evidence="1">
    <name type="scientific">marine sediment metagenome</name>
    <dbReference type="NCBI Taxonomy" id="412755"/>
    <lineage>
        <taxon>unclassified sequences</taxon>
        <taxon>metagenomes</taxon>
        <taxon>ecological metagenomes</taxon>
    </lineage>
</organism>
<evidence type="ECO:0000313" key="1">
    <source>
        <dbReference type="EMBL" id="KKN35555.1"/>
    </source>
</evidence>
<dbReference type="AlphaFoldDB" id="A0A0F9PVA8"/>
<protein>
    <submittedName>
        <fullName evidence="1">Uncharacterized protein</fullName>
    </submittedName>
</protein>
<name>A0A0F9PVA8_9ZZZZ</name>
<sequence length="81" mass="8870">MTLKIMTGLNADQIEKLMSDPEIQATIEANKVRAAKNRDAELMLVGYNQALLDCGQAALPEGWTLVQMQDVINGQRAKLGI</sequence>
<dbReference type="EMBL" id="LAZR01002030">
    <property type="protein sequence ID" value="KKN35555.1"/>
    <property type="molecule type" value="Genomic_DNA"/>
</dbReference>